<proteinExistence type="predicted"/>
<dbReference type="AlphaFoldDB" id="W7TIM5"/>
<feature type="region of interest" description="Disordered" evidence="1">
    <location>
        <begin position="159"/>
        <end position="188"/>
    </location>
</feature>
<organism evidence="2 3">
    <name type="scientific">Nannochloropsis gaditana</name>
    <dbReference type="NCBI Taxonomy" id="72520"/>
    <lineage>
        <taxon>Eukaryota</taxon>
        <taxon>Sar</taxon>
        <taxon>Stramenopiles</taxon>
        <taxon>Ochrophyta</taxon>
        <taxon>Eustigmatophyceae</taxon>
        <taxon>Eustigmatales</taxon>
        <taxon>Monodopsidaceae</taxon>
        <taxon>Nannochloropsis</taxon>
    </lineage>
</organism>
<keyword evidence="3" id="KW-1185">Reference proteome</keyword>
<dbReference type="OrthoDB" id="10436299at2759"/>
<reference evidence="2 3" key="1">
    <citation type="journal article" date="2014" name="Mol. Plant">
        <title>Chromosome Scale Genome Assembly and Transcriptome Profiling of Nannochloropsis gaditana in Nitrogen Depletion.</title>
        <authorList>
            <person name="Corteggiani Carpinelli E."/>
            <person name="Telatin A."/>
            <person name="Vitulo N."/>
            <person name="Forcato C."/>
            <person name="D'Angelo M."/>
            <person name="Schiavon R."/>
            <person name="Vezzi A."/>
            <person name="Giacometti G.M."/>
            <person name="Morosinotto T."/>
            <person name="Valle G."/>
        </authorList>
    </citation>
    <scope>NUCLEOTIDE SEQUENCE [LARGE SCALE GENOMIC DNA]</scope>
    <source>
        <strain evidence="2 3">B-31</strain>
    </source>
</reference>
<dbReference type="EMBL" id="AZIL01002811">
    <property type="protein sequence ID" value="EWM20784.1"/>
    <property type="molecule type" value="Genomic_DNA"/>
</dbReference>
<gene>
    <name evidence="2" type="ORF">Naga_100423g1</name>
</gene>
<protein>
    <submittedName>
        <fullName evidence="2">Uncharacterized protein</fullName>
    </submittedName>
</protein>
<sequence length="457" mass="50444">MSMMRSKSSSLAPPSTSALLFALLSQSMAVLRIIEATRAQDEIAEEKARLANEVAASAASALQAIEGVVDGGEHEEGAIFMGFASTGRETIRVPPAMAMPDAQEADTRKNGRDLSRLVMSVIKVCQRSISQLVPASQNPASSSSSLLSPFLHPIRERRKEEAGAPLPAMARSSDEGGSPSKEKSSGVATPLDLFGRRRVLAGREKEDAFHLVQLLECIARTRNILLKLKREEPNYFGVCAKEIYFREIRLLEAGIITHLRSLREIARKQHEKHRGDVRQRLLSGDDGEDAAWAVGRGAGKEGGREGEREGLRWIEHPTARLFWQKHFPGRPPAGGVSSIQSPPFEPLVHFPPTLPVKKNLSPPSPFPLLPRPFPLLSQTTRPCAGLVSWRRSRRSGVRTRTRRTNALKRLLFSRLHLYRPCPCAPPRLARGGQRCPGWKGEEKGLGKGWWPSRCTTV</sequence>
<accession>W7TIM5</accession>
<evidence type="ECO:0000313" key="3">
    <source>
        <dbReference type="Proteomes" id="UP000019335"/>
    </source>
</evidence>
<dbReference type="Proteomes" id="UP000019335">
    <property type="component" value="Unassembled WGS sequence"/>
</dbReference>
<evidence type="ECO:0000256" key="1">
    <source>
        <dbReference type="SAM" id="MobiDB-lite"/>
    </source>
</evidence>
<name>W7TIM5_9STRA</name>
<comment type="caution">
    <text evidence="2">The sequence shown here is derived from an EMBL/GenBank/DDBJ whole genome shotgun (WGS) entry which is preliminary data.</text>
</comment>
<evidence type="ECO:0000313" key="2">
    <source>
        <dbReference type="EMBL" id="EWM20784.1"/>
    </source>
</evidence>